<evidence type="ECO:0000313" key="2">
    <source>
        <dbReference type="Proteomes" id="UP001164539"/>
    </source>
</evidence>
<protein>
    <submittedName>
        <fullName evidence="1">Transcription factor</fullName>
    </submittedName>
</protein>
<dbReference type="EMBL" id="CM051394">
    <property type="protein sequence ID" value="KAJ4728965.1"/>
    <property type="molecule type" value="Genomic_DNA"/>
</dbReference>
<dbReference type="Proteomes" id="UP001164539">
    <property type="component" value="Chromosome 1"/>
</dbReference>
<accession>A0ACC1YYV6</accession>
<keyword evidence="2" id="KW-1185">Reference proteome</keyword>
<sequence length="540" mass="59184">MNPCMPDWNFEGDLPISNQMKPTGTDHELVELLWRNGQVVLHSQTHRKPTLNPTEPRQVQKQTIRGNSSSYGNSSNLIQDDETVSWIQYPTEDSLEKEFYSNFFSDLPPSGPLEVDKHARQLGEEKSVKFDAPGVVTSLQHSNVNQSAVPGLQRSTMPPPRFEFHDAAQQNKCLGDLGKVVSFPQSTTALKGELGSGKGQFDRKVSANLRQGEVRECSMLTVGSSHCGSNQVAYDIDMSRASSNGVGSTGLSPGLKDDVRKVISQSDRGKTETLEPTVTSSSGGSGSSFNRASKQSTGDNSLKRKSRDAGESECQSEAAEFESAGGNRTAQRSGSCRRSRAAEVHNLSERRRRDRINEKMRALQELIPHCNKTDKASMLDEAIEYLKSLQLQLQVYQVMWMGSGMAPMMFPGVQHYVSRMGMGMGPSSLPSITNPMHLSRVPLVDQSMSMAQAQNQAVMCQSPVLNPVNYQNQMQNSNFSDQYARYMGFHPMQTTSQPMNMFRFGSPTMQSQIVSQPSSTCGPFPGGAASDNAPLSGKTG</sequence>
<name>A0ACC1YYV6_MELAZ</name>
<reference evidence="1 2" key="1">
    <citation type="journal article" date="2023" name="Science">
        <title>Complex scaffold remodeling in plant triterpene biosynthesis.</title>
        <authorList>
            <person name="De La Pena R."/>
            <person name="Hodgson H."/>
            <person name="Liu J.C."/>
            <person name="Stephenson M.J."/>
            <person name="Martin A.C."/>
            <person name="Owen C."/>
            <person name="Harkess A."/>
            <person name="Leebens-Mack J."/>
            <person name="Jimenez L.E."/>
            <person name="Osbourn A."/>
            <person name="Sattely E.S."/>
        </authorList>
    </citation>
    <scope>NUCLEOTIDE SEQUENCE [LARGE SCALE GENOMIC DNA]</scope>
    <source>
        <strain evidence="2">cv. JPN11</strain>
        <tissue evidence="1">Leaf</tissue>
    </source>
</reference>
<proteinExistence type="predicted"/>
<evidence type="ECO:0000313" key="1">
    <source>
        <dbReference type="EMBL" id="KAJ4728965.1"/>
    </source>
</evidence>
<comment type="caution">
    <text evidence="1">The sequence shown here is derived from an EMBL/GenBank/DDBJ whole genome shotgun (WGS) entry which is preliminary data.</text>
</comment>
<organism evidence="1 2">
    <name type="scientific">Melia azedarach</name>
    <name type="common">Chinaberry tree</name>
    <dbReference type="NCBI Taxonomy" id="155640"/>
    <lineage>
        <taxon>Eukaryota</taxon>
        <taxon>Viridiplantae</taxon>
        <taxon>Streptophyta</taxon>
        <taxon>Embryophyta</taxon>
        <taxon>Tracheophyta</taxon>
        <taxon>Spermatophyta</taxon>
        <taxon>Magnoliopsida</taxon>
        <taxon>eudicotyledons</taxon>
        <taxon>Gunneridae</taxon>
        <taxon>Pentapetalae</taxon>
        <taxon>rosids</taxon>
        <taxon>malvids</taxon>
        <taxon>Sapindales</taxon>
        <taxon>Meliaceae</taxon>
        <taxon>Melia</taxon>
    </lineage>
</organism>
<gene>
    <name evidence="1" type="ORF">OWV82_001819</name>
</gene>